<dbReference type="AlphaFoldDB" id="A0A100XD07"/>
<sequence length="230" mass="24425">MAKPILLVHGAFSGSWVWDQVVAELASCGVQARTVELSSRKPDGTLARDAHVVRDALKQFDQPAVLVGHSYGGAVITEASADNDHVAHLIYVCAALPQAGESVSDVLARDPDPQGDLAPALEVREDGTATMKRDAARQALFNDATEEQFESVVDKLGPHAMGTLSEPVTGLGWQQHPATYVIALRDQMFSVALQEEFASHVGTVAKIDTGHGPMATRPAELAEIIATAAR</sequence>
<organism evidence="2 3">
    <name type="scientific">Mycolicibacterium thermoresistibile</name>
    <name type="common">Mycobacterium thermoresistibile</name>
    <dbReference type="NCBI Taxonomy" id="1797"/>
    <lineage>
        <taxon>Bacteria</taxon>
        <taxon>Bacillati</taxon>
        <taxon>Actinomycetota</taxon>
        <taxon>Actinomycetes</taxon>
        <taxon>Mycobacteriales</taxon>
        <taxon>Mycobacteriaceae</taxon>
        <taxon>Mycolicibacterium</taxon>
    </lineage>
</organism>
<evidence type="ECO:0000313" key="2">
    <source>
        <dbReference type="EMBL" id="GAT14362.1"/>
    </source>
</evidence>
<dbReference type="Gene3D" id="3.40.50.1820">
    <property type="entry name" value="alpha/beta hydrolase"/>
    <property type="match status" value="1"/>
</dbReference>
<reference evidence="2 3" key="1">
    <citation type="journal article" date="2016" name="Genome Announc.">
        <title>Draft Genome Sequences of Five Rapidly Growing Mycobacterium Species, M. thermoresistibile, M. fortuitum subsp. acetamidolyticum, M. canariasense, M. brisbanense, and M. novocastrense.</title>
        <authorList>
            <person name="Katahira K."/>
            <person name="Ogura Y."/>
            <person name="Gotoh Y."/>
            <person name="Hayashi T."/>
        </authorList>
    </citation>
    <scope>NUCLEOTIDE SEQUENCE [LARGE SCALE GENOMIC DNA]</scope>
    <source>
        <strain evidence="2 3">JCM6362</strain>
    </source>
</reference>
<dbReference type="STRING" id="1797.RMCT_1332"/>
<dbReference type="PANTHER" id="PTHR37017:SF11">
    <property type="entry name" value="ESTERASE_LIPASE_THIOESTERASE DOMAIN-CONTAINING PROTEIN"/>
    <property type="match status" value="1"/>
</dbReference>
<evidence type="ECO:0000259" key="1">
    <source>
        <dbReference type="Pfam" id="PF12697"/>
    </source>
</evidence>
<dbReference type="Pfam" id="PF12697">
    <property type="entry name" value="Abhydrolase_6"/>
    <property type="match status" value="1"/>
</dbReference>
<feature type="domain" description="AB hydrolase-1" evidence="1">
    <location>
        <begin position="5"/>
        <end position="223"/>
    </location>
</feature>
<comment type="caution">
    <text evidence="2">The sequence shown here is derived from an EMBL/GenBank/DDBJ whole genome shotgun (WGS) entry which is preliminary data.</text>
</comment>
<dbReference type="InterPro" id="IPR052897">
    <property type="entry name" value="Sec-Metab_Biosynth_Hydrolase"/>
</dbReference>
<dbReference type="Proteomes" id="UP000069654">
    <property type="component" value="Unassembled WGS sequence"/>
</dbReference>
<dbReference type="OMA" id="SEEAEYW"/>
<dbReference type="GO" id="GO:0003824">
    <property type="term" value="F:catalytic activity"/>
    <property type="evidence" value="ECO:0007669"/>
    <property type="project" value="UniProtKB-ARBA"/>
</dbReference>
<accession>A0A100XD07</accession>
<evidence type="ECO:0000313" key="3">
    <source>
        <dbReference type="Proteomes" id="UP000069654"/>
    </source>
</evidence>
<name>A0A100XD07_MYCTH</name>
<dbReference type="EMBL" id="BCTB01000006">
    <property type="protein sequence ID" value="GAT14362.1"/>
    <property type="molecule type" value="Genomic_DNA"/>
</dbReference>
<dbReference type="InterPro" id="IPR000073">
    <property type="entry name" value="AB_hydrolase_1"/>
</dbReference>
<dbReference type="InterPro" id="IPR029058">
    <property type="entry name" value="AB_hydrolase_fold"/>
</dbReference>
<dbReference type="OrthoDB" id="9814966at2"/>
<dbReference type="PANTHER" id="PTHR37017">
    <property type="entry name" value="AB HYDROLASE-1 DOMAIN-CONTAINING PROTEIN-RELATED"/>
    <property type="match status" value="1"/>
</dbReference>
<proteinExistence type="predicted"/>
<dbReference type="SUPFAM" id="SSF53474">
    <property type="entry name" value="alpha/beta-Hydrolases"/>
    <property type="match status" value="1"/>
</dbReference>
<dbReference type="RefSeq" id="WP_003924186.1">
    <property type="nucleotide sequence ID" value="NZ_BCTB01000006.1"/>
</dbReference>
<reference evidence="3" key="2">
    <citation type="submission" date="2016-02" db="EMBL/GenBank/DDBJ databases">
        <title>Draft genome sequence of five rapidly growing Mycobacterium species.</title>
        <authorList>
            <person name="Katahira K."/>
            <person name="Gotou Y."/>
            <person name="Iida K."/>
            <person name="Ogura Y."/>
            <person name="Hayashi T."/>
        </authorList>
    </citation>
    <scope>NUCLEOTIDE SEQUENCE [LARGE SCALE GENOMIC DNA]</scope>
    <source>
        <strain evidence="3">JCM6362</strain>
    </source>
</reference>
<protein>
    <recommendedName>
        <fullName evidence="1">AB hydrolase-1 domain-containing protein</fullName>
    </recommendedName>
</protein>
<gene>
    <name evidence="2" type="ORF">RMCT_1332</name>
</gene>